<protein>
    <submittedName>
        <fullName evidence="2">Uncharacterized protein</fullName>
    </submittedName>
</protein>
<gene>
    <name evidence="2" type="ORF">NW766_003773</name>
</gene>
<dbReference type="AlphaFoldDB" id="A0A9W8UAP6"/>
<evidence type="ECO:0000256" key="1">
    <source>
        <dbReference type="SAM" id="Coils"/>
    </source>
</evidence>
<dbReference type="OrthoDB" id="5104725at2759"/>
<comment type="caution">
    <text evidence="2">The sequence shown here is derived from an EMBL/GenBank/DDBJ whole genome shotgun (WGS) entry which is preliminary data.</text>
</comment>
<proteinExistence type="predicted"/>
<accession>A0A9W8UAP6</accession>
<reference evidence="2" key="1">
    <citation type="submission" date="2022-10" db="EMBL/GenBank/DDBJ databases">
        <title>Fusarium specimens isolated from Avocado Roots.</title>
        <authorList>
            <person name="Stajich J."/>
            <person name="Roper C."/>
            <person name="Heimlech-Rivalta G."/>
        </authorList>
    </citation>
    <scope>NUCLEOTIDE SEQUENCE</scope>
    <source>
        <strain evidence="2">CF00143</strain>
    </source>
</reference>
<feature type="coiled-coil region" evidence="1">
    <location>
        <begin position="35"/>
        <end position="62"/>
    </location>
</feature>
<dbReference type="Proteomes" id="UP001152130">
    <property type="component" value="Unassembled WGS sequence"/>
</dbReference>
<evidence type="ECO:0000313" key="2">
    <source>
        <dbReference type="EMBL" id="KAJ4017704.1"/>
    </source>
</evidence>
<keyword evidence="1" id="KW-0175">Coiled coil</keyword>
<name>A0A9W8UAP6_9HYPO</name>
<sequence>MTSSEDYSGDTIPEIKSDAYTISGEIDDPDWTFPSENHEQTIDSLTAQIDWLKRQVENLKAYKDIALDARNSLDSIADNTKNALGCWTGGSHESYRKLVQLDAQAQGFKEVCHRKMDKAASGTSRELRSQRAK</sequence>
<keyword evidence="3" id="KW-1185">Reference proteome</keyword>
<organism evidence="2 3">
    <name type="scientific">Fusarium irregulare</name>
    <dbReference type="NCBI Taxonomy" id="2494466"/>
    <lineage>
        <taxon>Eukaryota</taxon>
        <taxon>Fungi</taxon>
        <taxon>Dikarya</taxon>
        <taxon>Ascomycota</taxon>
        <taxon>Pezizomycotina</taxon>
        <taxon>Sordariomycetes</taxon>
        <taxon>Hypocreomycetidae</taxon>
        <taxon>Hypocreales</taxon>
        <taxon>Nectriaceae</taxon>
        <taxon>Fusarium</taxon>
        <taxon>Fusarium incarnatum-equiseti species complex</taxon>
    </lineage>
</organism>
<evidence type="ECO:0000313" key="3">
    <source>
        <dbReference type="Proteomes" id="UP001152130"/>
    </source>
</evidence>
<dbReference type="EMBL" id="JAPDHF010000005">
    <property type="protein sequence ID" value="KAJ4017704.1"/>
    <property type="molecule type" value="Genomic_DNA"/>
</dbReference>